<reference evidence="1 2" key="1">
    <citation type="submission" date="2017-04" db="EMBL/GenBank/DDBJ databases">
        <authorList>
            <person name="Afonso C.L."/>
            <person name="Miller P.J."/>
            <person name="Scott M.A."/>
            <person name="Spackman E."/>
            <person name="Goraichik I."/>
            <person name="Dimitrov K.M."/>
            <person name="Suarez D.L."/>
            <person name="Swayne D.E."/>
        </authorList>
    </citation>
    <scope>NUCLEOTIDE SEQUENCE [LARGE SCALE GENOMIC DNA]</scope>
    <source>
        <strain evidence="1 2">DSM 43828</strain>
    </source>
</reference>
<proteinExistence type="predicted"/>
<dbReference type="Proteomes" id="UP000192674">
    <property type="component" value="Unassembled WGS sequence"/>
</dbReference>
<evidence type="ECO:0000313" key="2">
    <source>
        <dbReference type="Proteomes" id="UP000192674"/>
    </source>
</evidence>
<sequence length="265" mass="28557">MSLLWGYQGERELTFQLGLVRDGAGGRGHRGALCGWVGVLGLLSARSWLAAARAVPTSARSVVGSARPCERSARFGVEPLRRKGQGKRAGPAALPRRQAYLRRHSTQNRADYHFWRAFLCSGRAFAVSWGAPTFSLGARLHCSSGAPSLWLGARLHFGSGRGFALCSGVPSLLARVRLRCSRPDLSVRPSRYFGSSGGAHVGHGFLSVGCRRLVGQSLCLCPKQWPPATCARGHQLLCQRSALTFFTCARTFFNACSASESHGLS</sequence>
<evidence type="ECO:0000313" key="1">
    <source>
        <dbReference type="EMBL" id="SMD16544.1"/>
    </source>
</evidence>
<name>A0A1Y5XTT5_KIBAR</name>
<gene>
    <name evidence="1" type="ORF">SAMN05661093_05539</name>
</gene>
<dbReference type="EMBL" id="FWXV01000004">
    <property type="protein sequence ID" value="SMD16544.1"/>
    <property type="molecule type" value="Genomic_DNA"/>
</dbReference>
<keyword evidence="2" id="KW-1185">Reference proteome</keyword>
<protein>
    <submittedName>
        <fullName evidence="1">Uncharacterized protein</fullName>
    </submittedName>
</protein>
<dbReference type="AlphaFoldDB" id="A0A1Y5XTT5"/>
<accession>A0A1Y5XTT5</accession>
<organism evidence="1 2">
    <name type="scientific">Kibdelosporangium aridum</name>
    <dbReference type="NCBI Taxonomy" id="2030"/>
    <lineage>
        <taxon>Bacteria</taxon>
        <taxon>Bacillati</taxon>
        <taxon>Actinomycetota</taxon>
        <taxon>Actinomycetes</taxon>
        <taxon>Pseudonocardiales</taxon>
        <taxon>Pseudonocardiaceae</taxon>
        <taxon>Kibdelosporangium</taxon>
    </lineage>
</organism>